<proteinExistence type="predicted"/>
<reference evidence="4" key="1">
    <citation type="journal article" date="2019" name="Int. J. Syst. Evol. Microbiol.">
        <title>The Global Catalogue of Microorganisms (GCM) 10K type strain sequencing project: providing services to taxonomists for standard genome sequencing and annotation.</title>
        <authorList>
            <consortium name="The Broad Institute Genomics Platform"/>
            <consortium name="The Broad Institute Genome Sequencing Center for Infectious Disease"/>
            <person name="Wu L."/>
            <person name="Ma J."/>
        </authorList>
    </citation>
    <scope>NUCLEOTIDE SEQUENCE [LARGE SCALE GENOMIC DNA]</scope>
    <source>
        <strain evidence="4">JCM 11882</strain>
    </source>
</reference>
<dbReference type="EMBL" id="JBHSHP010000056">
    <property type="protein sequence ID" value="MFC4755977.1"/>
    <property type="molecule type" value="Genomic_DNA"/>
</dbReference>
<dbReference type="Pfam" id="PF01968">
    <property type="entry name" value="Hydantoinase_A"/>
    <property type="match status" value="1"/>
</dbReference>
<sequence length="689" mass="73172">MSLRIGVDTGGTFTDLVVADGETAVIAEKSLTTHDQLADGLLKALGKAELDDDTAIDGIVHGTTVALNAILTRRGAPTGLITTDGFRDMLDMGRAARTADAVADPRWRRPHEIRPIIERVHRRGVRERHTVSGEALVPLDEEALLREVSELYRDGCRSIAVCFLHSYKFPAHEQRAVELIREAYPDVSVSASHEVAPYPKEYNRLSTAVLNAYSRPMMESYTDVLTDRLEEGGYRAPLMFMTNDGGLSAPAVVKAKPVTTLNSGPVGGVMGVQSYSRALDLPNLVGFDMGGTSTDVAVVTGGRASTQRELEIEHDILVSMPVLEIHSIGAGGGSIVTLDPAGGLEVGPQSAGSDPGPACYGRGGTQPTVTDALLLLGWLDPDTPLGGEIVPDSAAAEQAYTQLAEQLDTSPQDVASMVVGVGVNNMAEAIRHLTVYRGIDSRDFSLVAYGAAGPFAATQVARVLQMQRVVIPALAGVFSAYGLLEGAEFDEQVIPVMAAADSALLAGVFADMTGRAADLLDAAGGPDRAHVEFYVDAMYHGQRWELATVVDPSHDDPMAHLQDEFAKSHERQFGYSLPAPIYLANARVRVVAQHDRTVRPAPLRTSTAGVPRGRRPMVIGGRRHPAVPIYRVADLAAGQELPGPAVIEGSSYTGVLIPGDVGRVNDVGDIVVELGDAHEAQARGQETTA</sequence>
<dbReference type="Proteomes" id="UP001595836">
    <property type="component" value="Unassembled WGS sequence"/>
</dbReference>
<dbReference type="PANTHER" id="PTHR11365">
    <property type="entry name" value="5-OXOPROLINASE RELATED"/>
    <property type="match status" value="1"/>
</dbReference>
<evidence type="ECO:0000313" key="3">
    <source>
        <dbReference type="EMBL" id="MFC4755977.1"/>
    </source>
</evidence>
<evidence type="ECO:0000259" key="2">
    <source>
        <dbReference type="Pfam" id="PF05378"/>
    </source>
</evidence>
<evidence type="ECO:0000259" key="1">
    <source>
        <dbReference type="Pfam" id="PF01968"/>
    </source>
</evidence>
<feature type="domain" description="Hydantoinase A/oxoprolinase" evidence="1">
    <location>
        <begin position="204"/>
        <end position="484"/>
    </location>
</feature>
<comment type="caution">
    <text evidence="3">The sequence shown here is derived from an EMBL/GenBank/DDBJ whole genome shotgun (WGS) entry which is preliminary data.</text>
</comment>
<feature type="domain" description="Hydantoinase/oxoprolinase N-terminal" evidence="2">
    <location>
        <begin position="4"/>
        <end position="183"/>
    </location>
</feature>
<dbReference type="InterPro" id="IPR002821">
    <property type="entry name" value="Hydantoinase_A"/>
</dbReference>
<dbReference type="InterPro" id="IPR045079">
    <property type="entry name" value="Oxoprolinase-like"/>
</dbReference>
<dbReference type="SUPFAM" id="SSF53067">
    <property type="entry name" value="Actin-like ATPase domain"/>
    <property type="match status" value="1"/>
</dbReference>
<evidence type="ECO:0000313" key="4">
    <source>
        <dbReference type="Proteomes" id="UP001595836"/>
    </source>
</evidence>
<dbReference type="InterPro" id="IPR008040">
    <property type="entry name" value="Hydant_A_N"/>
</dbReference>
<protein>
    <submittedName>
        <fullName evidence="3">Hydantoinase/oxoprolinase family protein</fullName>
    </submittedName>
</protein>
<keyword evidence="4" id="KW-1185">Reference proteome</keyword>
<dbReference type="PANTHER" id="PTHR11365:SF23">
    <property type="entry name" value="HYPOTHETICAL 5-OXOPROLINASE (EUROFUNG)-RELATED"/>
    <property type="match status" value="1"/>
</dbReference>
<gene>
    <name evidence="3" type="ORF">ACFO7U_14490</name>
</gene>
<dbReference type="RefSeq" id="WP_344995765.1">
    <property type="nucleotide sequence ID" value="NZ_BAABCD010000053.1"/>
</dbReference>
<accession>A0ABV9PT85</accession>
<organism evidence="3 4">
    <name type="scientific">Dietzia aurantiaca</name>
    <dbReference type="NCBI Taxonomy" id="983873"/>
    <lineage>
        <taxon>Bacteria</taxon>
        <taxon>Bacillati</taxon>
        <taxon>Actinomycetota</taxon>
        <taxon>Actinomycetes</taxon>
        <taxon>Mycobacteriales</taxon>
        <taxon>Dietziaceae</taxon>
        <taxon>Dietzia</taxon>
    </lineage>
</organism>
<dbReference type="InterPro" id="IPR043129">
    <property type="entry name" value="ATPase_NBD"/>
</dbReference>
<dbReference type="Pfam" id="PF05378">
    <property type="entry name" value="Hydant_A_N"/>
    <property type="match status" value="1"/>
</dbReference>
<name>A0ABV9PT85_9ACTN</name>